<comment type="caution">
    <text evidence="4">The sequence shown here is derived from an EMBL/GenBank/DDBJ whole genome shotgun (WGS) entry which is preliminary data.</text>
</comment>
<sequence length="153" mass="17323">MVRTAAKAIIIHEGKLLAIKMQGENGVLYLLPGGGQEHGENLHENLKRECMEEVGVEVEVGELKFVRDYIEKHHKPESDRDFHQVEFLFSCTLKSPAEAVKCGTVPDEKQIGVEWLALDDLMDVPLYPLAIRPLLMHMTDRYAKLPVYLGDIN</sequence>
<keyword evidence="5" id="KW-1185">Reference proteome</keyword>
<dbReference type="Proteomes" id="UP001595752">
    <property type="component" value="Unassembled WGS sequence"/>
</dbReference>
<name>A0ABV8B5T3_9BACI</name>
<dbReference type="InterPro" id="IPR015797">
    <property type="entry name" value="NUDIX_hydrolase-like_dom_sf"/>
</dbReference>
<comment type="cofactor">
    <cofactor evidence="1">
        <name>Mg(2+)</name>
        <dbReference type="ChEBI" id="CHEBI:18420"/>
    </cofactor>
</comment>
<dbReference type="CDD" id="cd18880">
    <property type="entry name" value="NUDIX_ADPRase"/>
    <property type="match status" value="1"/>
</dbReference>
<dbReference type="SUPFAM" id="SSF55811">
    <property type="entry name" value="Nudix"/>
    <property type="match status" value="1"/>
</dbReference>
<reference evidence="5" key="1">
    <citation type="journal article" date="2019" name="Int. J. Syst. Evol. Microbiol.">
        <title>The Global Catalogue of Microorganisms (GCM) 10K type strain sequencing project: providing services to taxonomists for standard genome sequencing and annotation.</title>
        <authorList>
            <consortium name="The Broad Institute Genomics Platform"/>
            <consortium name="The Broad Institute Genome Sequencing Center for Infectious Disease"/>
            <person name="Wu L."/>
            <person name="Ma J."/>
        </authorList>
    </citation>
    <scope>NUCLEOTIDE SEQUENCE [LARGE SCALE GENOMIC DNA]</scope>
    <source>
        <strain evidence="5">CCUG 61889</strain>
    </source>
</reference>
<feature type="domain" description="Nudix hydrolase" evidence="3">
    <location>
        <begin position="1"/>
        <end position="137"/>
    </location>
</feature>
<dbReference type="Pfam" id="PF00293">
    <property type="entry name" value="NUDIX"/>
    <property type="match status" value="1"/>
</dbReference>
<evidence type="ECO:0000313" key="4">
    <source>
        <dbReference type="EMBL" id="MFC3884571.1"/>
    </source>
</evidence>
<dbReference type="EMBL" id="JBHRZT010000052">
    <property type="protein sequence ID" value="MFC3884571.1"/>
    <property type="molecule type" value="Genomic_DNA"/>
</dbReference>
<dbReference type="PROSITE" id="PS51462">
    <property type="entry name" value="NUDIX"/>
    <property type="match status" value="1"/>
</dbReference>
<keyword evidence="2" id="KW-0378">Hydrolase</keyword>
<evidence type="ECO:0000256" key="1">
    <source>
        <dbReference type="ARBA" id="ARBA00001946"/>
    </source>
</evidence>
<dbReference type="PANTHER" id="PTHR43046:SF14">
    <property type="entry name" value="MUTT_NUDIX FAMILY PROTEIN"/>
    <property type="match status" value="1"/>
</dbReference>
<dbReference type="InterPro" id="IPR000086">
    <property type="entry name" value="NUDIX_hydrolase_dom"/>
</dbReference>
<proteinExistence type="predicted"/>
<dbReference type="RefSeq" id="WP_377916132.1">
    <property type="nucleotide sequence ID" value="NZ_JBHRZT010000052.1"/>
</dbReference>
<evidence type="ECO:0000259" key="3">
    <source>
        <dbReference type="PROSITE" id="PS51462"/>
    </source>
</evidence>
<evidence type="ECO:0000313" key="5">
    <source>
        <dbReference type="Proteomes" id="UP001595752"/>
    </source>
</evidence>
<dbReference type="PANTHER" id="PTHR43046">
    <property type="entry name" value="GDP-MANNOSE MANNOSYL HYDROLASE"/>
    <property type="match status" value="1"/>
</dbReference>
<dbReference type="Gene3D" id="3.90.79.10">
    <property type="entry name" value="Nucleoside Triphosphate Pyrophosphohydrolase"/>
    <property type="match status" value="1"/>
</dbReference>
<gene>
    <name evidence="4" type="ORF">ACFOU2_14145</name>
</gene>
<evidence type="ECO:0000256" key="2">
    <source>
        <dbReference type="ARBA" id="ARBA00022801"/>
    </source>
</evidence>
<accession>A0ABV8B5T3</accession>
<organism evidence="4 5">
    <name type="scientific">Bacillus songklensis</name>
    <dbReference type="NCBI Taxonomy" id="1069116"/>
    <lineage>
        <taxon>Bacteria</taxon>
        <taxon>Bacillati</taxon>
        <taxon>Bacillota</taxon>
        <taxon>Bacilli</taxon>
        <taxon>Bacillales</taxon>
        <taxon>Bacillaceae</taxon>
        <taxon>Bacillus</taxon>
    </lineage>
</organism>
<protein>
    <submittedName>
        <fullName evidence="4">NUDIX domain-containing protein</fullName>
    </submittedName>
</protein>